<dbReference type="Gene3D" id="3.30.530.20">
    <property type="match status" value="1"/>
</dbReference>
<dbReference type="SMART" id="SM01037">
    <property type="entry name" value="Bet_v_1"/>
    <property type="match status" value="1"/>
</dbReference>
<evidence type="ECO:0000313" key="3">
    <source>
        <dbReference type="RefSeq" id="XP_021859741.1"/>
    </source>
</evidence>
<name>A0A9R0J2F3_SPIOL</name>
<dbReference type="InterPro" id="IPR051761">
    <property type="entry name" value="MLP-like_ligand-binding"/>
</dbReference>
<dbReference type="Proteomes" id="UP000813463">
    <property type="component" value="Chromosome 2"/>
</dbReference>
<protein>
    <submittedName>
        <fullName evidence="3">MLP-like protein 34</fullName>
    </submittedName>
</protein>
<evidence type="ECO:0000259" key="1">
    <source>
        <dbReference type="SMART" id="SM01037"/>
    </source>
</evidence>
<accession>A0A9R0J2F3</accession>
<keyword evidence="2" id="KW-1185">Reference proteome</keyword>
<evidence type="ECO:0000313" key="2">
    <source>
        <dbReference type="Proteomes" id="UP000813463"/>
    </source>
</evidence>
<organism evidence="2 3">
    <name type="scientific">Spinacia oleracea</name>
    <name type="common">Spinach</name>
    <dbReference type="NCBI Taxonomy" id="3562"/>
    <lineage>
        <taxon>Eukaryota</taxon>
        <taxon>Viridiplantae</taxon>
        <taxon>Streptophyta</taxon>
        <taxon>Embryophyta</taxon>
        <taxon>Tracheophyta</taxon>
        <taxon>Spermatophyta</taxon>
        <taxon>Magnoliopsida</taxon>
        <taxon>eudicotyledons</taxon>
        <taxon>Gunneridae</taxon>
        <taxon>Pentapetalae</taxon>
        <taxon>Caryophyllales</taxon>
        <taxon>Chenopodiaceae</taxon>
        <taxon>Chenopodioideae</taxon>
        <taxon>Anserineae</taxon>
        <taxon>Spinacia</taxon>
    </lineage>
</organism>
<reference evidence="3" key="2">
    <citation type="submission" date="2025-08" db="UniProtKB">
        <authorList>
            <consortium name="RefSeq"/>
        </authorList>
    </citation>
    <scope>IDENTIFICATION</scope>
    <source>
        <tissue evidence="3">Leaf</tissue>
    </source>
</reference>
<dbReference type="Pfam" id="PF00407">
    <property type="entry name" value="Bet_v_1"/>
    <property type="match status" value="1"/>
</dbReference>
<dbReference type="GeneID" id="110798850"/>
<dbReference type="AlphaFoldDB" id="A0A9R0J2F3"/>
<dbReference type="InterPro" id="IPR023393">
    <property type="entry name" value="START-like_dom_sf"/>
</dbReference>
<gene>
    <name evidence="3" type="primary">LOC110798850</name>
</gene>
<dbReference type="CDD" id="cd07816">
    <property type="entry name" value="Bet_v1-like"/>
    <property type="match status" value="1"/>
</dbReference>
<dbReference type="OrthoDB" id="1858121at2759"/>
<dbReference type="KEGG" id="soe:110798850"/>
<dbReference type="InterPro" id="IPR000916">
    <property type="entry name" value="Bet_v_I/MLP"/>
</dbReference>
<dbReference type="GO" id="GO:0006952">
    <property type="term" value="P:defense response"/>
    <property type="evidence" value="ECO:0007669"/>
    <property type="project" value="InterPro"/>
</dbReference>
<feature type="domain" description="Bet v I/Major latex protein" evidence="1">
    <location>
        <begin position="3"/>
        <end position="152"/>
    </location>
</feature>
<sequence>MSSLKRKLEGEIEIRAAAGDVYHDIYKSRPHHLSHASPHFVQSCDLHEGELGKPGSIIVWKYKLGGKALTMKCVIEEIHEEKKLVRQRVVEGDSLEEYKNLVGTCHVIAKDSETSIVRWMLEYEKMHAGIPEPSALLDACLEAAKDADDHHHGIKK</sequence>
<dbReference type="PANTHER" id="PTHR31907">
    <property type="entry name" value="MLP-LIKE PROTEIN 423"/>
    <property type="match status" value="1"/>
</dbReference>
<dbReference type="RefSeq" id="XP_021859741.1">
    <property type="nucleotide sequence ID" value="XM_022004049.2"/>
</dbReference>
<proteinExistence type="predicted"/>
<reference evidence="2" key="1">
    <citation type="journal article" date="2021" name="Nat. Commun.">
        <title>Genomic analyses provide insights into spinach domestication and the genetic basis of agronomic traits.</title>
        <authorList>
            <person name="Cai X."/>
            <person name="Sun X."/>
            <person name="Xu C."/>
            <person name="Sun H."/>
            <person name="Wang X."/>
            <person name="Ge C."/>
            <person name="Zhang Z."/>
            <person name="Wang Q."/>
            <person name="Fei Z."/>
            <person name="Jiao C."/>
            <person name="Wang Q."/>
        </authorList>
    </citation>
    <scope>NUCLEOTIDE SEQUENCE [LARGE SCALE GENOMIC DNA]</scope>
    <source>
        <strain evidence="2">cv. Varoflay</strain>
    </source>
</reference>
<dbReference type="SUPFAM" id="SSF55961">
    <property type="entry name" value="Bet v1-like"/>
    <property type="match status" value="1"/>
</dbReference>